<evidence type="ECO:0000313" key="2">
    <source>
        <dbReference type="EMBL" id="MFF4522620.1"/>
    </source>
</evidence>
<organism evidence="2 3">
    <name type="scientific">Streptomyces bluensis</name>
    <dbReference type="NCBI Taxonomy" id="33897"/>
    <lineage>
        <taxon>Bacteria</taxon>
        <taxon>Bacillati</taxon>
        <taxon>Actinomycetota</taxon>
        <taxon>Actinomycetes</taxon>
        <taxon>Kitasatosporales</taxon>
        <taxon>Streptomycetaceae</taxon>
        <taxon>Streptomyces</taxon>
    </lineage>
</organism>
<name>A0ABW6UKA1_9ACTN</name>
<dbReference type="InterPro" id="IPR024473">
    <property type="entry name" value="Transposases_IS4_N"/>
</dbReference>
<reference evidence="2 3" key="1">
    <citation type="submission" date="2024-10" db="EMBL/GenBank/DDBJ databases">
        <title>The Natural Products Discovery Center: Release of the First 8490 Sequenced Strains for Exploring Actinobacteria Biosynthetic Diversity.</title>
        <authorList>
            <person name="Kalkreuter E."/>
            <person name="Kautsar S.A."/>
            <person name="Yang D."/>
            <person name="Bader C.D."/>
            <person name="Teijaro C.N."/>
            <person name="Fluegel L."/>
            <person name="Davis C.M."/>
            <person name="Simpson J.R."/>
            <person name="Lauterbach L."/>
            <person name="Steele A.D."/>
            <person name="Gui C."/>
            <person name="Meng S."/>
            <person name="Li G."/>
            <person name="Viehrig K."/>
            <person name="Ye F."/>
            <person name="Su P."/>
            <person name="Kiefer A.F."/>
            <person name="Nichols A."/>
            <person name="Cepeda A.J."/>
            <person name="Yan W."/>
            <person name="Fan B."/>
            <person name="Jiang Y."/>
            <person name="Adhikari A."/>
            <person name="Zheng C.-J."/>
            <person name="Schuster L."/>
            <person name="Cowan T.M."/>
            <person name="Smanski M.J."/>
            <person name="Chevrette M.G."/>
            <person name="De Carvalho L.P.S."/>
            <person name="Shen B."/>
        </authorList>
    </citation>
    <scope>NUCLEOTIDE SEQUENCE [LARGE SCALE GENOMIC DNA]</scope>
    <source>
        <strain evidence="2 3">NPDC001390</strain>
    </source>
</reference>
<dbReference type="EMBL" id="JBIAWJ010000006">
    <property type="protein sequence ID" value="MFF4522620.1"/>
    <property type="molecule type" value="Genomic_DNA"/>
</dbReference>
<proteinExistence type="predicted"/>
<dbReference type="Pfam" id="PF13006">
    <property type="entry name" value="Nterm_IS4"/>
    <property type="match status" value="1"/>
</dbReference>
<gene>
    <name evidence="2" type="ORF">ACFY1D_14470</name>
</gene>
<keyword evidence="3" id="KW-1185">Reference proteome</keyword>
<comment type="caution">
    <text evidence="2">The sequence shown here is derived from an EMBL/GenBank/DDBJ whole genome shotgun (WGS) entry which is preliminary data.</text>
</comment>
<protein>
    <submittedName>
        <fullName evidence="2">Transposase domain-containing protein</fullName>
    </submittedName>
</protein>
<sequence>MSPRSPRRGLEPQFGDRIRLGILTEKITPEVVDVVLELTGQVERRRRLLPSRAVVYIVLALCLFSSSDSAGPPGYGRSCGP</sequence>
<evidence type="ECO:0000259" key="1">
    <source>
        <dbReference type="Pfam" id="PF13006"/>
    </source>
</evidence>
<evidence type="ECO:0000313" key="3">
    <source>
        <dbReference type="Proteomes" id="UP001602058"/>
    </source>
</evidence>
<dbReference type="Proteomes" id="UP001602058">
    <property type="component" value="Unassembled WGS sequence"/>
</dbReference>
<accession>A0ABW6UKA1</accession>
<feature type="domain" description="Transposase IS4 N-terminal" evidence="1">
    <location>
        <begin position="18"/>
        <end position="67"/>
    </location>
</feature>
<dbReference type="RefSeq" id="WP_351077863.1">
    <property type="nucleotide sequence ID" value="NZ_JBEOZG010000003.1"/>
</dbReference>